<name>A0A1R4EH93_9GAMM</name>
<evidence type="ECO:0000313" key="3">
    <source>
        <dbReference type="Proteomes" id="UP000188169"/>
    </source>
</evidence>
<sequence length="226" mass="24864">MKYVSIPLMCGLLVLAGCSDNNADSQSDDAETTTDVQVVGEETTENDAVEALESEEEQLAEAEEVEAVEDDWMDEDELEDDYVNPNAGIPNVWRSEFGQGYSVYSINDAKGTNLSISCNDAAGQEYDHAVYLDYRGETYSNTNSEYPVSLLVDDAIEVAAPESTDWRNGANAWNELAENVAQATKIDAYLHNKKVATFTPSPANVAKVVSELASCQEMLYQDQDNW</sequence>
<proteinExistence type="predicted"/>
<protein>
    <submittedName>
        <fullName evidence="2">Uncharacterized protein</fullName>
    </submittedName>
</protein>
<gene>
    <name evidence="2" type="ORF">A1019T_01851</name>
</gene>
<keyword evidence="1" id="KW-0732">Signal</keyword>
<evidence type="ECO:0000256" key="1">
    <source>
        <dbReference type="SAM" id="SignalP"/>
    </source>
</evidence>
<dbReference type="AlphaFoldDB" id="A0A1R4EH93"/>
<accession>A0A1R4EH93</accession>
<dbReference type="EMBL" id="FUGD01000108">
    <property type="protein sequence ID" value="SJM37866.1"/>
    <property type="molecule type" value="Genomic_DNA"/>
</dbReference>
<evidence type="ECO:0000313" key="2">
    <source>
        <dbReference type="EMBL" id="SJM37866.1"/>
    </source>
</evidence>
<keyword evidence="3" id="KW-1185">Reference proteome</keyword>
<dbReference type="OrthoDB" id="6688707at2"/>
<dbReference type="RefSeq" id="WP_077449241.1">
    <property type="nucleotide sequence ID" value="NZ_FUGD01000108.1"/>
</dbReference>
<dbReference type="PROSITE" id="PS51257">
    <property type="entry name" value="PROKAR_LIPOPROTEIN"/>
    <property type="match status" value="1"/>
</dbReference>
<feature type="chain" id="PRO_5012503747" evidence="1">
    <location>
        <begin position="24"/>
        <end position="226"/>
    </location>
</feature>
<organism evidence="2 3">
    <name type="scientific">Psychrobacter pasteurii</name>
    <dbReference type="NCBI Taxonomy" id="1945520"/>
    <lineage>
        <taxon>Bacteria</taxon>
        <taxon>Pseudomonadati</taxon>
        <taxon>Pseudomonadota</taxon>
        <taxon>Gammaproteobacteria</taxon>
        <taxon>Moraxellales</taxon>
        <taxon>Moraxellaceae</taxon>
        <taxon>Psychrobacter</taxon>
    </lineage>
</organism>
<reference evidence="3" key="1">
    <citation type="submission" date="2017-02" db="EMBL/GenBank/DDBJ databases">
        <authorList>
            <person name="Mornico D."/>
        </authorList>
    </citation>
    <scope>NUCLEOTIDE SEQUENCE [LARGE SCALE GENOMIC DNA]</scope>
</reference>
<feature type="signal peptide" evidence="1">
    <location>
        <begin position="1"/>
        <end position="23"/>
    </location>
</feature>
<dbReference type="Proteomes" id="UP000188169">
    <property type="component" value="Unassembled WGS sequence"/>
</dbReference>